<reference evidence="4" key="1">
    <citation type="submission" date="2018-06" db="EMBL/GenBank/DDBJ databases">
        <authorList>
            <person name="Zhirakovskaya E."/>
        </authorList>
    </citation>
    <scope>NUCLEOTIDE SEQUENCE</scope>
</reference>
<dbReference type="PANTHER" id="PTHR43318">
    <property type="entry name" value="UDP-N-ACETYLGLUCOSAMINE 4,6-DEHYDRATASE"/>
    <property type="match status" value="1"/>
</dbReference>
<dbReference type="InterPro" id="IPR003869">
    <property type="entry name" value="Polysac_CapD-like"/>
</dbReference>
<evidence type="ECO:0000256" key="2">
    <source>
        <dbReference type="SAM" id="Phobius"/>
    </source>
</evidence>
<evidence type="ECO:0000313" key="4">
    <source>
        <dbReference type="EMBL" id="VAW84369.1"/>
    </source>
</evidence>
<dbReference type="PANTHER" id="PTHR43318:SF1">
    <property type="entry name" value="POLYSACCHARIDE BIOSYNTHESIS PROTEIN EPSC-RELATED"/>
    <property type="match status" value="1"/>
</dbReference>
<sequence>MRFSYHRIAIITHDLFMVSVAWFLAFLSRYNFSFAEAEWNILIATLPVVLVVQGIALWWTRLYRGLWRFASIPDLWNIMRAVIVGVTAVGLVLFFFIRLEGIPRSIFALYPIYLVLLLGGPRLAYRISKDYGVVAGAAVRPARQRMLLLGAGRAGEMLARDMTRDRQYFPVAFLDDNPQLLGAKVHGVPVLGKMDQISAIVDRLEIEVVIIAMPSAASVQMRNVVEECEKLAIPFRILPKLNDVVSGGASTLSALREVAIEDLLGREPVSLDWQGIKRGLASKVVMITGGGGSIGSELCRQIAKLQPQSLVLFERSEFNLYRIELELQAEFPLLNLHCCLGDVCDSVVVENVMDRHHPDIVFHAAAYKHVPMLEENIRAAIQNNILGSQTVALAADKHNCSTFVMISTDKAVNPTNVMGASKRAAEIFCQSLNNRSRTKFITVRFGNVLGSAGSVVPLFRQQIKNGGPVTVTHPEITRYFMIIPEACQLIMQAGVMGQGGEIFVLDMGSPVPVKYLAEQMIRLSGKVPDEEIKIVFTGLRPGEKLYEELFYKHEVLSDTGHSKIMLANSNELDWDVIKSAISIFTLACSDNNVERMIAQLKTLVPGEYCITESDKRANDSKVVELKRA</sequence>
<dbReference type="EMBL" id="UOFO01000042">
    <property type="protein sequence ID" value="VAW84369.1"/>
    <property type="molecule type" value="Genomic_DNA"/>
</dbReference>
<dbReference type="Pfam" id="PF13727">
    <property type="entry name" value="CoA_binding_3"/>
    <property type="match status" value="1"/>
</dbReference>
<evidence type="ECO:0000256" key="1">
    <source>
        <dbReference type="ARBA" id="ARBA00007430"/>
    </source>
</evidence>
<accession>A0A3B0ZDN3</accession>
<evidence type="ECO:0000259" key="3">
    <source>
        <dbReference type="Pfam" id="PF02719"/>
    </source>
</evidence>
<feature type="transmembrane region" description="Helical" evidence="2">
    <location>
        <begin position="6"/>
        <end position="27"/>
    </location>
</feature>
<dbReference type="InterPro" id="IPR036291">
    <property type="entry name" value="NAD(P)-bd_dom_sf"/>
</dbReference>
<dbReference type="InterPro" id="IPR051203">
    <property type="entry name" value="Polysaccharide_Synthase-Rel"/>
</dbReference>
<dbReference type="CDD" id="cd05237">
    <property type="entry name" value="UDP_invert_4-6DH_SDR_e"/>
    <property type="match status" value="1"/>
</dbReference>
<dbReference type="GO" id="GO:0016829">
    <property type="term" value="F:lyase activity"/>
    <property type="evidence" value="ECO:0007669"/>
    <property type="project" value="UniProtKB-KW"/>
</dbReference>
<keyword evidence="2" id="KW-0812">Transmembrane</keyword>
<feature type="transmembrane region" description="Helical" evidence="2">
    <location>
        <begin position="39"/>
        <end position="58"/>
    </location>
</feature>
<feature type="domain" description="Polysaccharide biosynthesis protein CapD-like" evidence="3">
    <location>
        <begin position="285"/>
        <end position="567"/>
    </location>
</feature>
<dbReference type="Gene3D" id="3.40.50.720">
    <property type="entry name" value="NAD(P)-binding Rossmann-like Domain"/>
    <property type="match status" value="2"/>
</dbReference>
<keyword evidence="2" id="KW-1133">Transmembrane helix</keyword>
<dbReference type="Pfam" id="PF02719">
    <property type="entry name" value="Polysacc_synt_2"/>
    <property type="match status" value="1"/>
</dbReference>
<dbReference type="SUPFAM" id="SSF51735">
    <property type="entry name" value="NAD(P)-binding Rossmann-fold domains"/>
    <property type="match status" value="2"/>
</dbReference>
<protein>
    <submittedName>
        <fullName evidence="4">UDP-N-acetylglucosamine 4,6-dehydratase</fullName>
        <ecNumber evidence="4">4.2.1.135</ecNumber>
    </submittedName>
</protein>
<feature type="transmembrane region" description="Helical" evidence="2">
    <location>
        <begin position="78"/>
        <end position="99"/>
    </location>
</feature>
<dbReference type="EC" id="4.2.1.135" evidence="4"/>
<keyword evidence="4" id="KW-0456">Lyase</keyword>
<dbReference type="AlphaFoldDB" id="A0A3B0ZDN3"/>
<comment type="similarity">
    <text evidence="1">Belongs to the polysaccharide synthase family.</text>
</comment>
<gene>
    <name evidence="4" type="ORF">MNBD_GAMMA16-1933</name>
</gene>
<feature type="transmembrane region" description="Helical" evidence="2">
    <location>
        <begin position="106"/>
        <end position="125"/>
    </location>
</feature>
<name>A0A3B0ZDN3_9ZZZZ</name>
<keyword evidence="2" id="KW-0472">Membrane</keyword>
<proteinExistence type="inferred from homology"/>
<organism evidence="4">
    <name type="scientific">hydrothermal vent metagenome</name>
    <dbReference type="NCBI Taxonomy" id="652676"/>
    <lineage>
        <taxon>unclassified sequences</taxon>
        <taxon>metagenomes</taxon>
        <taxon>ecological metagenomes</taxon>
    </lineage>
</organism>